<dbReference type="EMBL" id="NQMQ01000047">
    <property type="protein sequence ID" value="PAJ67648.1"/>
    <property type="molecule type" value="Genomic_DNA"/>
</dbReference>
<dbReference type="InterPro" id="IPR044946">
    <property type="entry name" value="Restrct_endonuc_typeI_TRD_sf"/>
</dbReference>
<dbReference type="InterPro" id="IPR000055">
    <property type="entry name" value="Restrct_endonuc_typeI_TRD"/>
</dbReference>
<evidence type="ECO:0000313" key="5">
    <source>
        <dbReference type="EMBL" id="PAJ67648.1"/>
    </source>
</evidence>
<dbReference type="GO" id="GO:0003677">
    <property type="term" value="F:DNA binding"/>
    <property type="evidence" value="ECO:0007669"/>
    <property type="project" value="UniProtKB-KW"/>
</dbReference>
<name>A0A269PAJ2_9CORY</name>
<dbReference type="Pfam" id="PF01420">
    <property type="entry name" value="Methylase_S"/>
    <property type="match status" value="2"/>
</dbReference>
<dbReference type="AlphaFoldDB" id="A0A269PAJ2"/>
<keyword evidence="5" id="KW-0540">Nuclease</keyword>
<evidence type="ECO:0000256" key="1">
    <source>
        <dbReference type="ARBA" id="ARBA00010923"/>
    </source>
</evidence>
<dbReference type="Proteomes" id="UP000215771">
    <property type="component" value="Unassembled WGS sequence"/>
</dbReference>
<evidence type="ECO:0000313" key="6">
    <source>
        <dbReference type="Proteomes" id="UP000215771"/>
    </source>
</evidence>
<keyword evidence="5" id="KW-0378">Hydrolase</keyword>
<comment type="caution">
    <text evidence="5">The sequence shown here is derived from an EMBL/GenBank/DDBJ whole genome shotgun (WGS) entry which is preliminary data.</text>
</comment>
<gene>
    <name evidence="5" type="ORF">CIG21_12270</name>
</gene>
<evidence type="ECO:0000256" key="3">
    <source>
        <dbReference type="ARBA" id="ARBA00023125"/>
    </source>
</evidence>
<evidence type="ECO:0000256" key="2">
    <source>
        <dbReference type="ARBA" id="ARBA00022747"/>
    </source>
</evidence>
<keyword evidence="2" id="KW-0680">Restriction system</keyword>
<proteinExistence type="inferred from homology"/>
<accession>A0A269PAJ2</accession>
<feature type="domain" description="Type I restriction modification DNA specificity" evidence="4">
    <location>
        <begin position="201"/>
        <end position="377"/>
    </location>
</feature>
<keyword evidence="5" id="KW-0255">Endonuclease</keyword>
<keyword evidence="3" id="KW-0238">DNA-binding</keyword>
<feature type="domain" description="Type I restriction modification DNA specificity" evidence="4">
    <location>
        <begin position="21"/>
        <end position="169"/>
    </location>
</feature>
<comment type="similarity">
    <text evidence="1">Belongs to the type-I restriction system S methylase family.</text>
</comment>
<dbReference type="PANTHER" id="PTHR30408">
    <property type="entry name" value="TYPE-1 RESTRICTION ENZYME ECOKI SPECIFICITY PROTEIN"/>
    <property type="match status" value="1"/>
</dbReference>
<organism evidence="5 6">
    <name type="scientific">Corynebacterium hadale</name>
    <dbReference type="NCBI Taxonomy" id="2026255"/>
    <lineage>
        <taxon>Bacteria</taxon>
        <taxon>Bacillati</taxon>
        <taxon>Actinomycetota</taxon>
        <taxon>Actinomycetes</taxon>
        <taxon>Mycobacteriales</taxon>
        <taxon>Corynebacteriaceae</taxon>
        <taxon>Corynebacterium</taxon>
    </lineage>
</organism>
<dbReference type="Gene3D" id="1.10.287.1120">
    <property type="entry name" value="Bipartite methylase S protein"/>
    <property type="match status" value="1"/>
</dbReference>
<dbReference type="CDD" id="cd17265">
    <property type="entry name" value="RMtype1_S_Eco4255III-TRD2-CR2_like"/>
    <property type="match status" value="1"/>
</dbReference>
<sequence>MVAMRSRNVPALRLEGFDGAWKTTSIGAVSALHNGRDYKHLGEGCIPVYGTGGYMVSVDQALSHDEDAVGIGRKGTISKPYILKAPFWTVDTLFYVVPNQETDLAFFYASVLQVDWMAKNTATGLPSLTSQTINSADISIPHTLEEQQAIGAIFTNLDDAINQHTKKHQALQQAKTALMQRMFPQEGQTVPELRLDGFDGEWKESSLNDHVEYFSGLTYSPGDVVKNGGTLVLRSSNVKDATLAFDDCVYVRSGVVNVQNVKPNDIIMVVRNGSRALIGKHALVRGELPPTVIGAFMTGIRSKQPHFMSALFDTELFESQVAKSMGATINQITGGMFAKMHFLFPPTLEEQQAIGAVFTRLDTLIATEAKYIESLKQAKAALLQRMFI</sequence>
<evidence type="ECO:0000259" key="4">
    <source>
        <dbReference type="Pfam" id="PF01420"/>
    </source>
</evidence>
<dbReference type="PANTHER" id="PTHR30408:SF12">
    <property type="entry name" value="TYPE I RESTRICTION ENZYME MJAVIII SPECIFICITY SUBUNIT"/>
    <property type="match status" value="1"/>
</dbReference>
<dbReference type="SUPFAM" id="SSF116734">
    <property type="entry name" value="DNA methylase specificity domain"/>
    <property type="match status" value="2"/>
</dbReference>
<dbReference type="CDD" id="cd17288">
    <property type="entry name" value="RMtype1_S_LlaAI06ORF1089P_TRD1-CR1_like"/>
    <property type="match status" value="1"/>
</dbReference>
<dbReference type="GO" id="GO:0009307">
    <property type="term" value="P:DNA restriction-modification system"/>
    <property type="evidence" value="ECO:0007669"/>
    <property type="project" value="UniProtKB-KW"/>
</dbReference>
<reference evidence="5 6" key="1">
    <citation type="submission" date="2017-08" db="EMBL/GenBank/DDBJ databases">
        <authorList>
            <person name="de Groot N.N."/>
        </authorList>
    </citation>
    <scope>NUCLEOTIDE SEQUENCE [LARGE SCALE GENOMIC DNA]</scope>
    <source>
        <strain evidence="5 6">NBT06-6</strain>
    </source>
</reference>
<dbReference type="InterPro" id="IPR052021">
    <property type="entry name" value="Type-I_RS_S_subunit"/>
</dbReference>
<dbReference type="GO" id="GO:0004519">
    <property type="term" value="F:endonuclease activity"/>
    <property type="evidence" value="ECO:0007669"/>
    <property type="project" value="UniProtKB-KW"/>
</dbReference>
<protein>
    <submittedName>
        <fullName evidence="5">Restriction endonuclease subunit S</fullName>
    </submittedName>
</protein>
<dbReference type="Gene3D" id="3.90.220.20">
    <property type="entry name" value="DNA methylase specificity domains"/>
    <property type="match status" value="2"/>
</dbReference>